<dbReference type="AlphaFoldDB" id="A0A4Y2NVY5"/>
<evidence type="ECO:0000313" key="1">
    <source>
        <dbReference type="EMBL" id="GBN42859.1"/>
    </source>
</evidence>
<keyword evidence="2" id="KW-1185">Reference proteome</keyword>
<reference evidence="1 2" key="1">
    <citation type="journal article" date="2019" name="Sci. Rep.">
        <title>Orb-weaving spider Araneus ventricosus genome elucidates the spidroin gene catalogue.</title>
        <authorList>
            <person name="Kono N."/>
            <person name="Nakamura H."/>
            <person name="Ohtoshi R."/>
            <person name="Moran D.A.P."/>
            <person name="Shinohara A."/>
            <person name="Yoshida Y."/>
            <person name="Fujiwara M."/>
            <person name="Mori M."/>
            <person name="Tomita M."/>
            <person name="Arakawa K."/>
        </authorList>
    </citation>
    <scope>NUCLEOTIDE SEQUENCE [LARGE SCALE GENOMIC DNA]</scope>
</reference>
<proteinExistence type="predicted"/>
<sequence>MTKLEKCAKLWDSEVYYRGKNRKQPSSLRKRTGVQYGLNILECHPFKITHVQEFVPADQPKSEALALKFLARMEVDNSCPWNIFRTDESHYHLQGSVITQNCRIWARANPFQMQPLPVLSQKVTM</sequence>
<name>A0A4Y2NVY5_ARAVE</name>
<evidence type="ECO:0000313" key="2">
    <source>
        <dbReference type="Proteomes" id="UP000499080"/>
    </source>
</evidence>
<organism evidence="1 2">
    <name type="scientific">Araneus ventricosus</name>
    <name type="common">Orbweaver spider</name>
    <name type="synonym">Epeira ventricosa</name>
    <dbReference type="NCBI Taxonomy" id="182803"/>
    <lineage>
        <taxon>Eukaryota</taxon>
        <taxon>Metazoa</taxon>
        <taxon>Ecdysozoa</taxon>
        <taxon>Arthropoda</taxon>
        <taxon>Chelicerata</taxon>
        <taxon>Arachnida</taxon>
        <taxon>Araneae</taxon>
        <taxon>Araneomorphae</taxon>
        <taxon>Entelegynae</taxon>
        <taxon>Araneoidea</taxon>
        <taxon>Araneidae</taxon>
        <taxon>Araneus</taxon>
    </lineage>
</organism>
<dbReference type="EMBL" id="BGPR01211483">
    <property type="protein sequence ID" value="GBN42859.1"/>
    <property type="molecule type" value="Genomic_DNA"/>
</dbReference>
<comment type="caution">
    <text evidence="1">The sequence shown here is derived from an EMBL/GenBank/DDBJ whole genome shotgun (WGS) entry which is preliminary data.</text>
</comment>
<protein>
    <submittedName>
        <fullName evidence="1">Uncharacterized protein</fullName>
    </submittedName>
</protein>
<dbReference type="Proteomes" id="UP000499080">
    <property type="component" value="Unassembled WGS sequence"/>
</dbReference>
<gene>
    <name evidence="1" type="ORF">AVEN_85302_1</name>
</gene>
<accession>A0A4Y2NVY5</accession>